<dbReference type="PANTHER" id="PTHR30469">
    <property type="entry name" value="MULTIDRUG RESISTANCE PROTEIN MDTA"/>
    <property type="match status" value="1"/>
</dbReference>
<feature type="region of interest" description="Disordered" evidence="3">
    <location>
        <begin position="489"/>
        <end position="508"/>
    </location>
</feature>
<dbReference type="PANTHER" id="PTHR30469:SF33">
    <property type="entry name" value="SLR1207 PROTEIN"/>
    <property type="match status" value="1"/>
</dbReference>
<dbReference type="Gene3D" id="2.40.420.20">
    <property type="match status" value="1"/>
</dbReference>
<dbReference type="AlphaFoldDB" id="A0A8J3G208"/>
<keyword evidence="7" id="KW-1185">Reference proteome</keyword>
<reference evidence="6" key="1">
    <citation type="journal article" date="2014" name="Int. J. Syst. Evol. Microbiol.">
        <title>Complete genome sequence of Corynebacterium casei LMG S-19264T (=DSM 44701T), isolated from a smear-ripened cheese.</title>
        <authorList>
            <consortium name="US DOE Joint Genome Institute (JGI-PGF)"/>
            <person name="Walter F."/>
            <person name="Albersmeier A."/>
            <person name="Kalinowski J."/>
            <person name="Ruckert C."/>
        </authorList>
    </citation>
    <scope>NUCLEOTIDE SEQUENCE</scope>
    <source>
        <strain evidence="6">KCTC 32513</strain>
    </source>
</reference>
<evidence type="ECO:0000313" key="6">
    <source>
        <dbReference type="EMBL" id="GHA89593.1"/>
    </source>
</evidence>
<dbReference type="Pfam" id="PF25954">
    <property type="entry name" value="Beta-barrel_RND_2"/>
    <property type="match status" value="1"/>
</dbReference>
<dbReference type="InterPro" id="IPR058625">
    <property type="entry name" value="MdtA-like_BSH"/>
</dbReference>
<comment type="similarity">
    <text evidence="1">Belongs to the membrane fusion protein (MFP) (TC 8.A.1) family.</text>
</comment>
<dbReference type="InterPro" id="IPR006143">
    <property type="entry name" value="RND_pump_MFP"/>
</dbReference>
<dbReference type="Gene3D" id="2.40.50.100">
    <property type="match status" value="2"/>
</dbReference>
<evidence type="ECO:0000256" key="2">
    <source>
        <dbReference type="SAM" id="Coils"/>
    </source>
</evidence>
<dbReference type="Pfam" id="PF25917">
    <property type="entry name" value="BSH_RND"/>
    <property type="match status" value="1"/>
</dbReference>
<evidence type="ECO:0000256" key="1">
    <source>
        <dbReference type="ARBA" id="ARBA00009477"/>
    </source>
</evidence>
<protein>
    <recommendedName>
        <fullName evidence="8">RND efflux pump membrane fusion protein barrel-sandwich domain-containing protein</fullName>
    </recommendedName>
</protein>
<feature type="compositionally biased region" description="Gly residues" evidence="3">
    <location>
        <begin position="493"/>
        <end position="508"/>
    </location>
</feature>
<feature type="domain" description="Multidrug resistance protein MdtA-like barrel-sandwich hybrid" evidence="4">
    <location>
        <begin position="67"/>
        <end position="231"/>
    </location>
</feature>
<name>A0A8J3G208_9PROT</name>
<dbReference type="SUPFAM" id="SSF111369">
    <property type="entry name" value="HlyD-like secretion proteins"/>
    <property type="match status" value="1"/>
</dbReference>
<reference evidence="6" key="2">
    <citation type="submission" date="2020-09" db="EMBL/GenBank/DDBJ databases">
        <authorList>
            <person name="Sun Q."/>
            <person name="Kim S."/>
        </authorList>
    </citation>
    <scope>NUCLEOTIDE SEQUENCE</scope>
    <source>
        <strain evidence="6">KCTC 32513</strain>
    </source>
</reference>
<proteinExistence type="inferred from homology"/>
<evidence type="ECO:0000313" key="7">
    <source>
        <dbReference type="Proteomes" id="UP000634004"/>
    </source>
</evidence>
<evidence type="ECO:0000259" key="5">
    <source>
        <dbReference type="Pfam" id="PF25954"/>
    </source>
</evidence>
<feature type="coiled-coil region" evidence="2">
    <location>
        <begin position="180"/>
        <end position="207"/>
    </location>
</feature>
<evidence type="ECO:0000256" key="3">
    <source>
        <dbReference type="SAM" id="MobiDB-lite"/>
    </source>
</evidence>
<comment type="caution">
    <text evidence="6">The sequence shown here is derived from an EMBL/GenBank/DDBJ whole genome shotgun (WGS) entry which is preliminary data.</text>
</comment>
<dbReference type="Proteomes" id="UP000634004">
    <property type="component" value="Unassembled WGS sequence"/>
</dbReference>
<feature type="domain" description="CusB-like beta-barrel" evidence="5">
    <location>
        <begin position="246"/>
        <end position="320"/>
    </location>
</feature>
<dbReference type="Gene3D" id="2.40.30.170">
    <property type="match status" value="1"/>
</dbReference>
<dbReference type="PROSITE" id="PS51257">
    <property type="entry name" value="PROKAR_LIPOPROTEIN"/>
    <property type="match status" value="1"/>
</dbReference>
<accession>A0A8J3G208</accession>
<dbReference type="RefSeq" id="WP_189496224.1">
    <property type="nucleotide sequence ID" value="NZ_BMZH01000003.1"/>
</dbReference>
<dbReference type="NCBIfam" id="TIGR01730">
    <property type="entry name" value="RND_mfp"/>
    <property type="match status" value="1"/>
</dbReference>
<evidence type="ECO:0000259" key="4">
    <source>
        <dbReference type="Pfam" id="PF25917"/>
    </source>
</evidence>
<keyword evidence="2" id="KW-0175">Coiled coil</keyword>
<sequence length="508" mass="55211">MIFSDKQSRWIQTPLNPIVLFGALVLVACGNGGEPAQSVRSLQTVSPSTGDITRVVGATGKIVPRQEVMVGSEVSGRVIDVLVDFNSTVKTGQVLARIDPTSFDSRVQQIVSRIDSARADINVQKASVESAQVNLDNAVLQLTRREGLFEQQAISQAQLESAQRDVGVSTANLKLSKARVVSSEASLRQLVAQLEEARADLERTTILSPIDGVVIDRKIDPGQTVQASFSAPELFTIAADLSQIQVEAVIIESDVAGLEAGDTARFTVDAYPDDPIEGIVEQLRFKSQETNNIISYIAVIGAENPSNRLMPGMTANLQIITEIKSRSRRLPVSVERFRPSPRDLEQFEKRSEDSAEDESLLSPTFARLTTIGLPQSRVESYRQQIEPATQRMRDLINDPTKSFMHTPMRIAMNELIDNQLKTYLNASERQAYTAQVGLERTIRPVELWVATPDGKMSKRTVKLGLSDGSFVEVVDGLSDTDSVVIGVGVAGNDQGGRSGGGRPGGQGR</sequence>
<gene>
    <name evidence="6" type="ORF">GCM10009069_10930</name>
</gene>
<evidence type="ECO:0008006" key="8">
    <source>
        <dbReference type="Google" id="ProtNLM"/>
    </source>
</evidence>
<organism evidence="6 7">
    <name type="scientific">Algimonas arctica</name>
    <dbReference type="NCBI Taxonomy" id="1479486"/>
    <lineage>
        <taxon>Bacteria</taxon>
        <taxon>Pseudomonadati</taxon>
        <taxon>Pseudomonadota</taxon>
        <taxon>Alphaproteobacteria</taxon>
        <taxon>Maricaulales</taxon>
        <taxon>Robiginitomaculaceae</taxon>
        <taxon>Algimonas</taxon>
    </lineage>
</organism>
<dbReference type="GO" id="GO:0015562">
    <property type="term" value="F:efflux transmembrane transporter activity"/>
    <property type="evidence" value="ECO:0007669"/>
    <property type="project" value="TreeGrafter"/>
</dbReference>
<dbReference type="EMBL" id="BMZH01000003">
    <property type="protein sequence ID" value="GHA89593.1"/>
    <property type="molecule type" value="Genomic_DNA"/>
</dbReference>
<dbReference type="GO" id="GO:1990281">
    <property type="term" value="C:efflux pump complex"/>
    <property type="evidence" value="ECO:0007669"/>
    <property type="project" value="TreeGrafter"/>
</dbReference>
<dbReference type="InterPro" id="IPR058792">
    <property type="entry name" value="Beta-barrel_RND_2"/>
</dbReference>